<evidence type="ECO:0000313" key="8">
    <source>
        <dbReference type="EMBL" id="GKU96725.1"/>
    </source>
</evidence>
<evidence type="ECO:0000256" key="1">
    <source>
        <dbReference type="ARBA" id="ARBA00004167"/>
    </source>
</evidence>
<organism evidence="8 9">
    <name type="scientific">Rubroshorea leprosula</name>
    <dbReference type="NCBI Taxonomy" id="152421"/>
    <lineage>
        <taxon>Eukaryota</taxon>
        <taxon>Viridiplantae</taxon>
        <taxon>Streptophyta</taxon>
        <taxon>Embryophyta</taxon>
        <taxon>Tracheophyta</taxon>
        <taxon>Spermatophyta</taxon>
        <taxon>Magnoliopsida</taxon>
        <taxon>eudicotyledons</taxon>
        <taxon>Gunneridae</taxon>
        <taxon>Pentapetalae</taxon>
        <taxon>rosids</taxon>
        <taxon>malvids</taxon>
        <taxon>Malvales</taxon>
        <taxon>Dipterocarpaceae</taxon>
        <taxon>Rubroshorea</taxon>
    </lineage>
</organism>
<dbReference type="GO" id="GO:0005886">
    <property type="term" value="C:plasma membrane"/>
    <property type="evidence" value="ECO:0007669"/>
    <property type="project" value="TreeGrafter"/>
</dbReference>
<feature type="transmembrane region" description="Helical" evidence="6">
    <location>
        <begin position="60"/>
        <end position="85"/>
    </location>
</feature>
<sequence>MADYRMPPQRPVLQQPPGFPGPNVPAQPPAAFARPVPRKVALPVSISPQKKSRSCCRTSCCYCCFLLLILIILIVVFGLVFFFWFNPKLPLFRIESFKILDFNVTLTPNGKYLDAQTVTQIEFRNPNEKITLYYGTMEVDVSVGKGSDETDLGTASLPEFTQRSMNKTSLKVETKVKNQKLYGGTGERPQARLRSKNLVVNMEVQTKVGVGLSRMKLGMLGVAVKCSGTMKELDGGTMPKCTITLLKWITVHV</sequence>
<dbReference type="GO" id="GO:0098542">
    <property type="term" value="P:defense response to other organism"/>
    <property type="evidence" value="ECO:0007669"/>
    <property type="project" value="InterPro"/>
</dbReference>
<evidence type="ECO:0000256" key="3">
    <source>
        <dbReference type="ARBA" id="ARBA00022989"/>
    </source>
</evidence>
<evidence type="ECO:0000259" key="7">
    <source>
        <dbReference type="Pfam" id="PF03168"/>
    </source>
</evidence>
<comment type="subcellular location">
    <subcellularLocation>
        <location evidence="1">Membrane</location>
        <topology evidence="1">Single-pass membrane protein</topology>
    </subcellularLocation>
</comment>
<reference evidence="8 9" key="1">
    <citation type="journal article" date="2021" name="Commun. Biol.">
        <title>The genome of Shorea leprosula (Dipterocarpaceae) highlights the ecological relevance of drought in aseasonal tropical rainforests.</title>
        <authorList>
            <person name="Ng K.K.S."/>
            <person name="Kobayashi M.J."/>
            <person name="Fawcett J.A."/>
            <person name="Hatakeyama M."/>
            <person name="Paape T."/>
            <person name="Ng C.H."/>
            <person name="Ang C.C."/>
            <person name="Tnah L.H."/>
            <person name="Lee C.T."/>
            <person name="Nishiyama T."/>
            <person name="Sese J."/>
            <person name="O'Brien M.J."/>
            <person name="Copetti D."/>
            <person name="Mohd Noor M.I."/>
            <person name="Ong R.C."/>
            <person name="Putra M."/>
            <person name="Sireger I.Z."/>
            <person name="Indrioko S."/>
            <person name="Kosugi Y."/>
            <person name="Izuno A."/>
            <person name="Isagi Y."/>
            <person name="Lee S.L."/>
            <person name="Shimizu K.K."/>
        </authorList>
    </citation>
    <scope>NUCLEOTIDE SEQUENCE [LARGE SCALE GENOMIC DNA]</scope>
    <source>
        <strain evidence="8">214</strain>
    </source>
</reference>
<dbReference type="PANTHER" id="PTHR31234:SF35">
    <property type="entry name" value="LATE EMBRYOGENESIS ABUNDANT (LEA) HYDROXYPROLINE-RICH GLYCOPROTEIN FAMILY"/>
    <property type="match status" value="1"/>
</dbReference>
<dbReference type="Pfam" id="PF03168">
    <property type="entry name" value="LEA_2"/>
    <property type="match status" value="1"/>
</dbReference>
<feature type="domain" description="Late embryogenesis abundant protein LEA-2 subgroup" evidence="7">
    <location>
        <begin position="122"/>
        <end position="210"/>
    </location>
</feature>
<accession>A0AAV5ICE1</accession>
<keyword evidence="3 6" id="KW-1133">Transmembrane helix</keyword>
<dbReference type="Proteomes" id="UP001054252">
    <property type="component" value="Unassembled WGS sequence"/>
</dbReference>
<keyword evidence="9" id="KW-1185">Reference proteome</keyword>
<dbReference type="PANTHER" id="PTHR31234">
    <property type="entry name" value="LATE EMBRYOGENESIS ABUNDANT (LEA) HYDROXYPROLINE-RICH GLYCOPROTEIN FAMILY"/>
    <property type="match status" value="1"/>
</dbReference>
<comment type="caution">
    <text evidence="8">The sequence shown here is derived from an EMBL/GenBank/DDBJ whole genome shotgun (WGS) entry which is preliminary data.</text>
</comment>
<proteinExistence type="predicted"/>
<name>A0AAV5ICE1_9ROSI</name>
<dbReference type="EMBL" id="BPVZ01000010">
    <property type="protein sequence ID" value="GKU96725.1"/>
    <property type="molecule type" value="Genomic_DNA"/>
</dbReference>
<dbReference type="InterPro" id="IPR044839">
    <property type="entry name" value="NDR1-like"/>
</dbReference>
<evidence type="ECO:0000256" key="2">
    <source>
        <dbReference type="ARBA" id="ARBA00022692"/>
    </source>
</evidence>
<keyword evidence="2 6" id="KW-0812">Transmembrane</keyword>
<protein>
    <recommendedName>
        <fullName evidence="7">Late embryogenesis abundant protein LEA-2 subgroup domain-containing protein</fullName>
    </recommendedName>
</protein>
<evidence type="ECO:0000313" key="9">
    <source>
        <dbReference type="Proteomes" id="UP001054252"/>
    </source>
</evidence>
<dbReference type="InterPro" id="IPR004864">
    <property type="entry name" value="LEA_2"/>
</dbReference>
<evidence type="ECO:0000256" key="5">
    <source>
        <dbReference type="SAM" id="MobiDB-lite"/>
    </source>
</evidence>
<keyword evidence="4 6" id="KW-0472">Membrane</keyword>
<feature type="region of interest" description="Disordered" evidence="5">
    <location>
        <begin position="1"/>
        <end position="20"/>
    </location>
</feature>
<evidence type="ECO:0000256" key="6">
    <source>
        <dbReference type="SAM" id="Phobius"/>
    </source>
</evidence>
<evidence type="ECO:0000256" key="4">
    <source>
        <dbReference type="ARBA" id="ARBA00023136"/>
    </source>
</evidence>
<dbReference type="AlphaFoldDB" id="A0AAV5ICE1"/>
<gene>
    <name evidence="8" type="ORF">SLEP1_g9929</name>
</gene>